<feature type="compositionally biased region" description="Basic and acidic residues" evidence="1">
    <location>
        <begin position="62"/>
        <end position="78"/>
    </location>
</feature>
<proteinExistence type="predicted"/>
<reference evidence="2" key="2">
    <citation type="journal article" date="2015" name="Data Brief">
        <title>Shoot transcriptome of the giant reed, Arundo donax.</title>
        <authorList>
            <person name="Barrero R.A."/>
            <person name="Guerrero F.D."/>
            <person name="Moolhuijzen P."/>
            <person name="Goolsby J.A."/>
            <person name="Tidwell J."/>
            <person name="Bellgard S.E."/>
            <person name="Bellgard M.I."/>
        </authorList>
    </citation>
    <scope>NUCLEOTIDE SEQUENCE</scope>
    <source>
        <tissue evidence="2">Shoot tissue taken approximately 20 cm above the soil surface</tissue>
    </source>
</reference>
<sequence length="113" mass="12481">MEVRVLRRETGACSLVEGDVHPPAVPVEREVGVAEQLPVAFPEGERRRRGEKPLAHGSGGEARGRRQEDAHDGEERALHWPRSPRVPLLCAHSLRAPPRSLFLALPVSLSVYL</sequence>
<feature type="compositionally biased region" description="Basic and acidic residues" evidence="1">
    <location>
        <begin position="43"/>
        <end position="54"/>
    </location>
</feature>
<feature type="region of interest" description="Disordered" evidence="1">
    <location>
        <begin position="38"/>
        <end position="79"/>
    </location>
</feature>
<accession>A0A0A9E7V9</accession>
<evidence type="ECO:0000256" key="1">
    <source>
        <dbReference type="SAM" id="MobiDB-lite"/>
    </source>
</evidence>
<organism evidence="2">
    <name type="scientific">Arundo donax</name>
    <name type="common">Giant reed</name>
    <name type="synonym">Donax arundinaceus</name>
    <dbReference type="NCBI Taxonomy" id="35708"/>
    <lineage>
        <taxon>Eukaryota</taxon>
        <taxon>Viridiplantae</taxon>
        <taxon>Streptophyta</taxon>
        <taxon>Embryophyta</taxon>
        <taxon>Tracheophyta</taxon>
        <taxon>Spermatophyta</taxon>
        <taxon>Magnoliopsida</taxon>
        <taxon>Liliopsida</taxon>
        <taxon>Poales</taxon>
        <taxon>Poaceae</taxon>
        <taxon>PACMAD clade</taxon>
        <taxon>Arundinoideae</taxon>
        <taxon>Arundineae</taxon>
        <taxon>Arundo</taxon>
    </lineage>
</organism>
<dbReference type="EMBL" id="GBRH01201769">
    <property type="protein sequence ID" value="JAD96126.1"/>
    <property type="molecule type" value="Transcribed_RNA"/>
</dbReference>
<reference evidence="2" key="1">
    <citation type="submission" date="2014-09" db="EMBL/GenBank/DDBJ databases">
        <authorList>
            <person name="Magalhaes I.L.F."/>
            <person name="Oliveira U."/>
            <person name="Santos F.R."/>
            <person name="Vidigal T.H.D.A."/>
            <person name="Brescovit A.D."/>
            <person name="Santos A.J."/>
        </authorList>
    </citation>
    <scope>NUCLEOTIDE SEQUENCE</scope>
    <source>
        <tissue evidence="2">Shoot tissue taken approximately 20 cm above the soil surface</tissue>
    </source>
</reference>
<name>A0A0A9E7V9_ARUDO</name>
<evidence type="ECO:0000313" key="2">
    <source>
        <dbReference type="EMBL" id="JAD96126.1"/>
    </source>
</evidence>
<protein>
    <submittedName>
        <fullName evidence="2">Uncharacterized protein</fullName>
    </submittedName>
</protein>
<dbReference type="AlphaFoldDB" id="A0A0A9E7V9"/>